<evidence type="ECO:0000256" key="5">
    <source>
        <dbReference type="ARBA" id="ARBA00023136"/>
    </source>
</evidence>
<feature type="compositionally biased region" description="Polar residues" evidence="6">
    <location>
        <begin position="447"/>
        <end position="469"/>
    </location>
</feature>
<dbReference type="GO" id="GO:0008324">
    <property type="term" value="F:monoatomic cation transmembrane transporter activity"/>
    <property type="evidence" value="ECO:0007669"/>
    <property type="project" value="InterPro"/>
</dbReference>
<dbReference type="Gene3D" id="1.20.1510.10">
    <property type="entry name" value="Cation efflux protein transmembrane domain"/>
    <property type="match status" value="1"/>
</dbReference>
<dbReference type="GO" id="GO:0098771">
    <property type="term" value="P:inorganic ion homeostasis"/>
    <property type="evidence" value="ECO:0007669"/>
    <property type="project" value="UniProtKB-ARBA"/>
</dbReference>
<keyword evidence="8" id="KW-0732">Signal</keyword>
<evidence type="ECO:0000313" key="12">
    <source>
        <dbReference type="Proteomes" id="UP000184073"/>
    </source>
</evidence>
<dbReference type="GeneID" id="63721329"/>
<dbReference type="PANTHER" id="PTHR43840">
    <property type="entry name" value="MITOCHONDRIAL METAL TRANSPORTER 1-RELATED"/>
    <property type="match status" value="1"/>
</dbReference>
<keyword evidence="5 7" id="KW-0472">Membrane</keyword>
<feature type="transmembrane region" description="Helical" evidence="7">
    <location>
        <begin position="684"/>
        <end position="704"/>
    </location>
</feature>
<dbReference type="STRING" id="1036611.A0A1L9P7H7"/>
<feature type="compositionally biased region" description="Polar residues" evidence="6">
    <location>
        <begin position="378"/>
        <end position="394"/>
    </location>
</feature>
<feature type="transmembrane region" description="Helical" evidence="7">
    <location>
        <begin position="587"/>
        <end position="609"/>
    </location>
</feature>
<feature type="compositionally biased region" description="Basic and acidic residues" evidence="6">
    <location>
        <begin position="264"/>
        <end position="275"/>
    </location>
</feature>
<feature type="domain" description="Cation efflux protein cytoplasmic" evidence="10">
    <location>
        <begin position="735"/>
        <end position="794"/>
    </location>
</feature>
<dbReference type="InterPro" id="IPR027469">
    <property type="entry name" value="Cation_efflux_TMD_sf"/>
</dbReference>
<feature type="region of interest" description="Disordered" evidence="6">
    <location>
        <begin position="353"/>
        <end position="410"/>
    </location>
</feature>
<feature type="domain" description="Cation efflux protein transmembrane" evidence="9">
    <location>
        <begin position="523"/>
        <end position="713"/>
    </location>
</feature>
<dbReference type="InterPro" id="IPR002524">
    <property type="entry name" value="Cation_efflux"/>
</dbReference>
<feature type="chain" id="PRO_5012724841" evidence="8">
    <location>
        <begin position="30"/>
        <end position="809"/>
    </location>
</feature>
<evidence type="ECO:0000259" key="9">
    <source>
        <dbReference type="Pfam" id="PF01545"/>
    </source>
</evidence>
<dbReference type="InterPro" id="IPR027470">
    <property type="entry name" value="Cation_efflux_CTD"/>
</dbReference>
<gene>
    <name evidence="11" type="ORF">ASPVEDRAFT_120762</name>
</gene>
<organism evidence="11 12">
    <name type="scientific">Aspergillus versicolor CBS 583.65</name>
    <dbReference type="NCBI Taxonomy" id="1036611"/>
    <lineage>
        <taxon>Eukaryota</taxon>
        <taxon>Fungi</taxon>
        <taxon>Dikarya</taxon>
        <taxon>Ascomycota</taxon>
        <taxon>Pezizomycotina</taxon>
        <taxon>Eurotiomycetes</taxon>
        <taxon>Eurotiomycetidae</taxon>
        <taxon>Eurotiales</taxon>
        <taxon>Aspergillaceae</taxon>
        <taxon>Aspergillus</taxon>
        <taxon>Aspergillus subgen. Nidulantes</taxon>
    </lineage>
</organism>
<keyword evidence="12" id="KW-1185">Reference proteome</keyword>
<dbReference type="SUPFAM" id="SSF161111">
    <property type="entry name" value="Cation efflux protein transmembrane domain-like"/>
    <property type="match status" value="1"/>
</dbReference>
<reference evidence="12" key="1">
    <citation type="journal article" date="2017" name="Genome Biol.">
        <title>Comparative genomics reveals high biological diversity and specific adaptations in the industrially and medically important fungal genus Aspergillus.</title>
        <authorList>
            <person name="de Vries R.P."/>
            <person name="Riley R."/>
            <person name="Wiebenga A."/>
            <person name="Aguilar-Osorio G."/>
            <person name="Amillis S."/>
            <person name="Uchima C.A."/>
            <person name="Anderluh G."/>
            <person name="Asadollahi M."/>
            <person name="Askin M."/>
            <person name="Barry K."/>
            <person name="Battaglia E."/>
            <person name="Bayram O."/>
            <person name="Benocci T."/>
            <person name="Braus-Stromeyer S.A."/>
            <person name="Caldana C."/>
            <person name="Canovas D."/>
            <person name="Cerqueira G.C."/>
            <person name="Chen F."/>
            <person name="Chen W."/>
            <person name="Choi C."/>
            <person name="Clum A."/>
            <person name="Dos Santos R.A."/>
            <person name="Damasio A.R."/>
            <person name="Diallinas G."/>
            <person name="Emri T."/>
            <person name="Fekete E."/>
            <person name="Flipphi M."/>
            <person name="Freyberg S."/>
            <person name="Gallo A."/>
            <person name="Gournas C."/>
            <person name="Habgood R."/>
            <person name="Hainaut M."/>
            <person name="Harispe M.L."/>
            <person name="Henrissat B."/>
            <person name="Hilden K.S."/>
            <person name="Hope R."/>
            <person name="Hossain A."/>
            <person name="Karabika E."/>
            <person name="Karaffa L."/>
            <person name="Karanyi Z."/>
            <person name="Krasevec N."/>
            <person name="Kuo A."/>
            <person name="Kusch H."/>
            <person name="LaButti K."/>
            <person name="Lagendijk E.L."/>
            <person name="Lapidus A."/>
            <person name="Levasseur A."/>
            <person name="Lindquist E."/>
            <person name="Lipzen A."/>
            <person name="Logrieco A.F."/>
            <person name="MacCabe A."/>
            <person name="Maekelae M.R."/>
            <person name="Malavazi I."/>
            <person name="Melin P."/>
            <person name="Meyer V."/>
            <person name="Mielnichuk N."/>
            <person name="Miskei M."/>
            <person name="Molnar A.P."/>
            <person name="Mule G."/>
            <person name="Ngan C.Y."/>
            <person name="Orejas M."/>
            <person name="Orosz E."/>
            <person name="Ouedraogo J.P."/>
            <person name="Overkamp K.M."/>
            <person name="Park H.-S."/>
            <person name="Perrone G."/>
            <person name="Piumi F."/>
            <person name="Punt P.J."/>
            <person name="Ram A.F."/>
            <person name="Ramon A."/>
            <person name="Rauscher S."/>
            <person name="Record E."/>
            <person name="Riano-Pachon D.M."/>
            <person name="Robert V."/>
            <person name="Roehrig J."/>
            <person name="Ruller R."/>
            <person name="Salamov A."/>
            <person name="Salih N.S."/>
            <person name="Samson R.A."/>
            <person name="Sandor E."/>
            <person name="Sanguinetti M."/>
            <person name="Schuetze T."/>
            <person name="Sepcic K."/>
            <person name="Shelest E."/>
            <person name="Sherlock G."/>
            <person name="Sophianopoulou V."/>
            <person name="Squina F.M."/>
            <person name="Sun H."/>
            <person name="Susca A."/>
            <person name="Todd R.B."/>
            <person name="Tsang A."/>
            <person name="Unkles S.E."/>
            <person name="van de Wiele N."/>
            <person name="van Rossen-Uffink D."/>
            <person name="Oliveira J.V."/>
            <person name="Vesth T.C."/>
            <person name="Visser J."/>
            <person name="Yu J.-H."/>
            <person name="Zhou M."/>
            <person name="Andersen M.R."/>
            <person name="Archer D.B."/>
            <person name="Baker S.E."/>
            <person name="Benoit I."/>
            <person name="Brakhage A.A."/>
            <person name="Braus G.H."/>
            <person name="Fischer R."/>
            <person name="Frisvad J.C."/>
            <person name="Goldman G.H."/>
            <person name="Houbraken J."/>
            <person name="Oakley B."/>
            <person name="Pocsi I."/>
            <person name="Scazzocchio C."/>
            <person name="Seiboth B."/>
            <person name="vanKuyk P.A."/>
            <person name="Wortman J."/>
            <person name="Dyer P.S."/>
            <person name="Grigoriev I.V."/>
        </authorList>
    </citation>
    <scope>NUCLEOTIDE SEQUENCE [LARGE SCALE GENOMIC DNA]</scope>
    <source>
        <strain evidence="12">CBS 583.65</strain>
    </source>
</reference>
<feature type="signal peptide" evidence="8">
    <location>
        <begin position="1"/>
        <end position="29"/>
    </location>
</feature>
<evidence type="ECO:0000259" key="10">
    <source>
        <dbReference type="Pfam" id="PF16916"/>
    </source>
</evidence>
<evidence type="ECO:0000256" key="3">
    <source>
        <dbReference type="ARBA" id="ARBA00022692"/>
    </source>
</evidence>
<evidence type="ECO:0000256" key="8">
    <source>
        <dbReference type="SAM" id="SignalP"/>
    </source>
</evidence>
<evidence type="ECO:0000256" key="6">
    <source>
        <dbReference type="SAM" id="MobiDB-lite"/>
    </source>
</evidence>
<evidence type="ECO:0000256" key="1">
    <source>
        <dbReference type="ARBA" id="ARBA00004141"/>
    </source>
</evidence>
<dbReference type="Pfam" id="PF01545">
    <property type="entry name" value="Cation_efflux"/>
    <property type="match status" value="1"/>
</dbReference>
<evidence type="ECO:0000256" key="4">
    <source>
        <dbReference type="ARBA" id="ARBA00022989"/>
    </source>
</evidence>
<keyword evidence="2" id="KW-0813">Transport</keyword>
<comment type="subcellular location">
    <subcellularLocation>
        <location evidence="1">Membrane</location>
        <topology evidence="1">Multi-pass membrane protein</topology>
    </subcellularLocation>
</comment>
<protein>
    <submittedName>
        <fullName evidence="11">Uncharacterized protein</fullName>
    </submittedName>
</protein>
<keyword evidence="4 7" id="KW-1133">Transmembrane helix</keyword>
<keyword evidence="3 7" id="KW-0812">Transmembrane</keyword>
<sequence length="809" mass="90175">MRSGLQKPGTVPFLALVIFCLLTLVPTLAKEWGLYSAHLAYLGLPRYDWRSSTDSSSRVKNASVDTHTRSRILVSSNSCKSWLFGDFYSSCTDRNAQPHHSAINVPPRSSFEFGAELGNDPITYSATKETSSITRGVTAFKEFMFQRWDDQQMTQPFPPRQESAEEMSTASTHPTRTLGNISMTPASSSGQQRQPTPANELDTSPPVEYPTEGFLLSRLPLFIHETWQQVCHAGGHYFESLTTRSPSHNYNQPLMPNNPAPVPSKDKQEHLEHLYPAKQPQPERTSGEELPLRNGSSVQPDPSAGVKESQPTPALMTAGQSKYIGFRRDSEHMRGSSMAIATLPVITMEDSHFRHSASHHPHPFQTSAHGHARDHSLTEGTTTALEDQASQHNSGFDEEGQPPRYTEENDPFQLASKLKSDEEIQALHPLANTSRKRHGHGHGHGHSSTTSPPQPVRSSSALSTVPTLKTLKNASARRELRDFYQTQNENIERMLKPVEDHRRDARELNTNNQLKYKIAIYGSFVANILLSILQLYGAIASQSLSLFTTMADSVFDPLSNLTLLLCNKTVNRVDPRKFPAGKARIETAGNITFCFLMTAVSILLIAFSIRDLAGGSDSETGDFHLPSVIAVVVAFCTKFALFVYCFALRNQVSQIRILWEDHRNDLLINGFGILTSVGGSKLRWWIDPMGAIILSVLISCLWLHTAYHEFQLLIGVTADTKMQQLITYISMTHSPLITAIDTVRAYTSGPRLVVEVDIVMDPSDSLRATHDVAEELQTKLESLPNVERAYVHVDYETTHKPEHFLKKEL</sequence>
<dbReference type="FunFam" id="3.30.70.1350:FF:000003">
    <property type="entry name" value="Cation diffusion facilitator 1"/>
    <property type="match status" value="1"/>
</dbReference>
<dbReference type="Proteomes" id="UP000184073">
    <property type="component" value="Unassembled WGS sequence"/>
</dbReference>
<dbReference type="RefSeq" id="XP_040663156.1">
    <property type="nucleotide sequence ID" value="XM_040805818.1"/>
</dbReference>
<feature type="transmembrane region" description="Helical" evidence="7">
    <location>
        <begin position="629"/>
        <end position="648"/>
    </location>
</feature>
<dbReference type="FunFam" id="1.20.1510.10:FF:000005">
    <property type="entry name" value="Putative Cation diffusion facilitator 1"/>
    <property type="match status" value="1"/>
</dbReference>
<name>A0A1L9P7H7_ASPVE</name>
<accession>A0A1L9P7H7</accession>
<dbReference type="InterPro" id="IPR058533">
    <property type="entry name" value="Cation_efflux_TM"/>
</dbReference>
<evidence type="ECO:0000256" key="7">
    <source>
        <dbReference type="SAM" id="Phobius"/>
    </source>
</evidence>
<dbReference type="GO" id="GO:0016020">
    <property type="term" value="C:membrane"/>
    <property type="evidence" value="ECO:0007669"/>
    <property type="project" value="UniProtKB-SubCell"/>
</dbReference>
<dbReference type="Gene3D" id="3.30.70.1350">
    <property type="entry name" value="Cation efflux protein, cytoplasmic domain"/>
    <property type="match status" value="1"/>
</dbReference>
<dbReference type="VEuPathDB" id="FungiDB:ASPVEDRAFT_120762"/>
<feature type="compositionally biased region" description="Polar residues" evidence="6">
    <location>
        <begin position="166"/>
        <end position="197"/>
    </location>
</feature>
<dbReference type="PANTHER" id="PTHR43840:SF12">
    <property type="entry name" value="CATION DIFFUSION FACILITATOR 1 (AFU_ORTHOLOGUE AFUA_1G14440)"/>
    <property type="match status" value="1"/>
</dbReference>
<dbReference type="AlphaFoldDB" id="A0A1L9P7H7"/>
<dbReference type="Pfam" id="PF16916">
    <property type="entry name" value="ZT_dimer"/>
    <property type="match status" value="1"/>
</dbReference>
<dbReference type="InterPro" id="IPR036837">
    <property type="entry name" value="Cation_efflux_CTD_sf"/>
</dbReference>
<dbReference type="GO" id="GO:0030003">
    <property type="term" value="P:intracellular monoatomic cation homeostasis"/>
    <property type="evidence" value="ECO:0007669"/>
    <property type="project" value="UniProtKB-ARBA"/>
</dbReference>
<evidence type="ECO:0000256" key="2">
    <source>
        <dbReference type="ARBA" id="ARBA00022448"/>
    </source>
</evidence>
<dbReference type="NCBIfam" id="TIGR01297">
    <property type="entry name" value="CDF"/>
    <property type="match status" value="1"/>
</dbReference>
<proteinExistence type="predicted"/>
<feature type="transmembrane region" description="Helical" evidence="7">
    <location>
        <begin position="518"/>
        <end position="539"/>
    </location>
</feature>
<dbReference type="OrthoDB" id="78296at2759"/>
<feature type="compositionally biased region" description="Basic residues" evidence="6">
    <location>
        <begin position="434"/>
        <end position="445"/>
    </location>
</feature>
<dbReference type="InterPro" id="IPR050291">
    <property type="entry name" value="CDF_Transporter"/>
</dbReference>
<feature type="region of interest" description="Disordered" evidence="6">
    <location>
        <begin position="432"/>
        <end position="469"/>
    </location>
</feature>
<dbReference type="EMBL" id="KV878125">
    <property type="protein sequence ID" value="OJI97393.1"/>
    <property type="molecule type" value="Genomic_DNA"/>
</dbReference>
<evidence type="ECO:0000313" key="11">
    <source>
        <dbReference type="EMBL" id="OJI97393.1"/>
    </source>
</evidence>
<feature type="region of interest" description="Disordered" evidence="6">
    <location>
        <begin position="153"/>
        <end position="209"/>
    </location>
</feature>
<feature type="region of interest" description="Disordered" evidence="6">
    <location>
        <begin position="248"/>
        <end position="319"/>
    </location>
</feature>
<dbReference type="SUPFAM" id="SSF160240">
    <property type="entry name" value="Cation efflux protein cytoplasmic domain-like"/>
    <property type="match status" value="1"/>
</dbReference>